<name>A0A8C3A1X3_CYCLU</name>
<dbReference type="GO" id="GO:0005615">
    <property type="term" value="C:extracellular space"/>
    <property type="evidence" value="ECO:0007669"/>
    <property type="project" value="TreeGrafter"/>
</dbReference>
<organism evidence="1 2">
    <name type="scientific">Cyclopterus lumpus</name>
    <name type="common">Lumpsucker</name>
    <dbReference type="NCBI Taxonomy" id="8103"/>
    <lineage>
        <taxon>Eukaryota</taxon>
        <taxon>Metazoa</taxon>
        <taxon>Chordata</taxon>
        <taxon>Craniata</taxon>
        <taxon>Vertebrata</taxon>
        <taxon>Euteleostomi</taxon>
        <taxon>Actinopterygii</taxon>
        <taxon>Neopterygii</taxon>
        <taxon>Teleostei</taxon>
        <taxon>Neoteleostei</taxon>
        <taxon>Acanthomorphata</taxon>
        <taxon>Eupercaria</taxon>
        <taxon>Perciformes</taxon>
        <taxon>Cottioidei</taxon>
        <taxon>Cottales</taxon>
        <taxon>Cyclopteridae</taxon>
        <taxon>Cyclopterus</taxon>
    </lineage>
</organism>
<dbReference type="AlphaFoldDB" id="A0A8C3A1X3"/>
<dbReference type="GO" id="GO:0015889">
    <property type="term" value="P:cobalamin transport"/>
    <property type="evidence" value="ECO:0007669"/>
    <property type="project" value="TreeGrafter"/>
</dbReference>
<sequence>GHCLVYSLICFVVQILFHNLTVTFDIISFLPSNINTALSTFSTHVVHGGNLLGAMKRLMASNADFKFSYTKDPNFGPYLESVNGVAGNDADHTYWELLVQTPGGKTIRPDVGIGCYIPSAREQIILRFIKW</sequence>
<dbReference type="Proteomes" id="UP000694565">
    <property type="component" value="Unplaced"/>
</dbReference>
<dbReference type="Ensembl" id="ENSCLMT00005037294.1">
    <property type="protein sequence ID" value="ENSCLMP00005035863.1"/>
    <property type="gene ID" value="ENSCLMG00005017120.1"/>
</dbReference>
<evidence type="ECO:0008006" key="3">
    <source>
        <dbReference type="Google" id="ProtNLM"/>
    </source>
</evidence>
<evidence type="ECO:0000313" key="2">
    <source>
        <dbReference type="Proteomes" id="UP000694565"/>
    </source>
</evidence>
<reference evidence="1" key="2">
    <citation type="submission" date="2025-09" db="UniProtKB">
        <authorList>
            <consortium name="Ensembl"/>
        </authorList>
    </citation>
    <scope>IDENTIFICATION</scope>
</reference>
<protein>
    <recommendedName>
        <fullName evidence="3">DUF4430 domain-containing protein</fullName>
    </recommendedName>
</protein>
<dbReference type="GeneTree" id="ENSGT00390000014712"/>
<evidence type="ECO:0000313" key="1">
    <source>
        <dbReference type="Ensembl" id="ENSCLMP00005035863.1"/>
    </source>
</evidence>
<dbReference type="PANTHER" id="PTHR10559:SF18">
    <property type="entry name" value="TRANSCOBALAMIN II"/>
    <property type="match status" value="1"/>
</dbReference>
<dbReference type="Gene3D" id="2.170.130.30">
    <property type="match status" value="1"/>
</dbReference>
<accession>A0A8C3A1X3</accession>
<dbReference type="GO" id="GO:0031419">
    <property type="term" value="F:cobalamin binding"/>
    <property type="evidence" value="ECO:0007669"/>
    <property type="project" value="TreeGrafter"/>
</dbReference>
<dbReference type="PANTHER" id="PTHR10559">
    <property type="entry name" value="TRANSCOBALAMIN-1/GASTRIC INTRINSIC FACTOR"/>
    <property type="match status" value="1"/>
</dbReference>
<keyword evidence="2" id="KW-1185">Reference proteome</keyword>
<dbReference type="InterPro" id="IPR051588">
    <property type="entry name" value="Cobalamin_Transport"/>
</dbReference>
<reference evidence="1" key="1">
    <citation type="submission" date="2025-08" db="UniProtKB">
        <authorList>
            <consortium name="Ensembl"/>
        </authorList>
    </citation>
    <scope>IDENTIFICATION</scope>
</reference>
<proteinExistence type="predicted"/>